<dbReference type="InterPro" id="IPR006140">
    <property type="entry name" value="D-isomer_DH_NAD-bd"/>
</dbReference>
<reference evidence="9" key="1">
    <citation type="submission" date="2016-10" db="EMBL/GenBank/DDBJ databases">
        <authorList>
            <person name="Varghese N."/>
            <person name="Submissions S."/>
        </authorList>
    </citation>
    <scope>NUCLEOTIDE SEQUENCE [LARGE SCALE GENOMIC DNA]</scope>
    <source>
        <strain evidence="9">DSM 19315</strain>
    </source>
</reference>
<dbReference type="FunFam" id="3.40.50.720:FF:000203">
    <property type="entry name" value="D-3-phosphoglycerate dehydrogenase (SerA)"/>
    <property type="match status" value="1"/>
</dbReference>
<dbReference type="Pfam" id="PF00389">
    <property type="entry name" value="2-Hacid_dh"/>
    <property type="match status" value="1"/>
</dbReference>
<dbReference type="GO" id="GO:0008652">
    <property type="term" value="P:amino acid biosynthetic process"/>
    <property type="evidence" value="ECO:0007669"/>
    <property type="project" value="UniProtKB-KW"/>
</dbReference>
<dbReference type="InterPro" id="IPR050857">
    <property type="entry name" value="D-2-hydroxyacid_DH"/>
</dbReference>
<evidence type="ECO:0000256" key="5">
    <source>
        <dbReference type="RuleBase" id="RU003719"/>
    </source>
</evidence>
<dbReference type="Pfam" id="PF02826">
    <property type="entry name" value="2-Hacid_dh_C"/>
    <property type="match status" value="1"/>
</dbReference>
<dbReference type="EMBL" id="FOPC01000001">
    <property type="protein sequence ID" value="SFG05950.1"/>
    <property type="molecule type" value="Genomic_DNA"/>
</dbReference>
<feature type="domain" description="D-isomer specific 2-hydroxyacid dehydrogenase catalytic" evidence="6">
    <location>
        <begin position="5"/>
        <end position="311"/>
    </location>
</feature>
<dbReference type="PROSITE" id="PS00065">
    <property type="entry name" value="D_2_HYDROXYACID_DH_1"/>
    <property type="match status" value="1"/>
</dbReference>
<keyword evidence="9" id="KW-1185">Reference proteome</keyword>
<dbReference type="InterPro" id="IPR029752">
    <property type="entry name" value="D-isomer_DH_CS1"/>
</dbReference>
<keyword evidence="2" id="KW-0028">Amino-acid biosynthesis</keyword>
<feature type="domain" description="D-isomer specific 2-hydroxyacid dehydrogenase NAD-binding" evidence="7">
    <location>
        <begin position="108"/>
        <end position="280"/>
    </location>
</feature>
<evidence type="ECO:0000256" key="2">
    <source>
        <dbReference type="ARBA" id="ARBA00022605"/>
    </source>
</evidence>
<keyword evidence="3 5" id="KW-0560">Oxidoreductase</keyword>
<evidence type="ECO:0000259" key="7">
    <source>
        <dbReference type="Pfam" id="PF02826"/>
    </source>
</evidence>
<dbReference type="SUPFAM" id="SSF51735">
    <property type="entry name" value="NAD(P)-binding Rossmann-fold domains"/>
    <property type="match status" value="1"/>
</dbReference>
<dbReference type="SUPFAM" id="SSF52283">
    <property type="entry name" value="Formate/glycerate dehydrogenase catalytic domain-like"/>
    <property type="match status" value="1"/>
</dbReference>
<proteinExistence type="inferred from homology"/>
<dbReference type="InterPro" id="IPR036291">
    <property type="entry name" value="NAD(P)-bd_dom_sf"/>
</dbReference>
<dbReference type="OrthoDB" id="1522997at2"/>
<name>A0A1I2NSH4_9BACT</name>
<protein>
    <submittedName>
        <fullName evidence="8">D-3-phosphoglycerate dehydrogenase</fullName>
    </submittedName>
</protein>
<dbReference type="PANTHER" id="PTHR42789:SF1">
    <property type="entry name" value="D-ISOMER SPECIFIC 2-HYDROXYACID DEHYDROGENASE FAMILY PROTEIN (AFU_ORTHOLOGUE AFUA_6G10090)"/>
    <property type="match status" value="1"/>
</dbReference>
<dbReference type="AlphaFoldDB" id="A0A1I2NSH4"/>
<evidence type="ECO:0000259" key="6">
    <source>
        <dbReference type="Pfam" id="PF00389"/>
    </source>
</evidence>
<keyword evidence="4" id="KW-0520">NAD</keyword>
<evidence type="ECO:0000313" key="9">
    <source>
        <dbReference type="Proteomes" id="UP000199642"/>
    </source>
</evidence>
<dbReference type="STRING" id="435880.SAMN04487988_101251"/>
<dbReference type="RefSeq" id="WP_092788425.1">
    <property type="nucleotide sequence ID" value="NZ_FOPC01000001.1"/>
</dbReference>
<dbReference type="InterPro" id="IPR006139">
    <property type="entry name" value="D-isomer_2_OHA_DH_cat_dom"/>
</dbReference>
<evidence type="ECO:0000313" key="8">
    <source>
        <dbReference type="EMBL" id="SFG05950.1"/>
    </source>
</evidence>
<dbReference type="InterPro" id="IPR029753">
    <property type="entry name" value="D-isomer_DH_CS"/>
</dbReference>
<dbReference type="PANTHER" id="PTHR42789">
    <property type="entry name" value="D-ISOMER SPECIFIC 2-HYDROXYACID DEHYDROGENASE FAMILY PROTEIN (AFU_ORTHOLOGUE AFUA_6G10090)"/>
    <property type="match status" value="1"/>
</dbReference>
<sequence length="320" mass="34746">MSAKILLLETLAEEAMEILESTEEVEVIMGLDESSLQAALKSNDISAIITRGKGQVRAPLMDQIPSLKIIARAGVGLDNIDVNEASKRGIKVVNAPNSNANTIAEHTISLMLNLQRNLFTAFTMVKEGRWNDRGKYVGDELHGKTLGILGMGNIGKKVARIAEAFGMKICYWSAFKEAVPYPNLSLQEVLENSDVVSLHLPLTQDTENLINENALGQLKPGALLINTARGKIIDQKALLNALDSGKLGGFAGDVLAVEPPEADDDPLIKHPKTLITAHVGSLTKTTYTQMCTMTVENTLAILSGREPMENCIFNRKELTE</sequence>
<dbReference type="CDD" id="cd12173">
    <property type="entry name" value="PGDH_4"/>
    <property type="match status" value="1"/>
</dbReference>
<dbReference type="GO" id="GO:0051287">
    <property type="term" value="F:NAD binding"/>
    <property type="evidence" value="ECO:0007669"/>
    <property type="project" value="InterPro"/>
</dbReference>
<dbReference type="Gene3D" id="3.40.50.720">
    <property type="entry name" value="NAD(P)-binding Rossmann-like Domain"/>
    <property type="match status" value="2"/>
</dbReference>
<dbReference type="PROSITE" id="PS00671">
    <property type="entry name" value="D_2_HYDROXYACID_DH_3"/>
    <property type="match status" value="1"/>
</dbReference>
<organism evidence="8 9">
    <name type="scientific">Algoriphagus hitonicola</name>
    <dbReference type="NCBI Taxonomy" id="435880"/>
    <lineage>
        <taxon>Bacteria</taxon>
        <taxon>Pseudomonadati</taxon>
        <taxon>Bacteroidota</taxon>
        <taxon>Cytophagia</taxon>
        <taxon>Cytophagales</taxon>
        <taxon>Cyclobacteriaceae</taxon>
        <taxon>Algoriphagus</taxon>
    </lineage>
</organism>
<dbReference type="GO" id="GO:0016616">
    <property type="term" value="F:oxidoreductase activity, acting on the CH-OH group of donors, NAD or NADP as acceptor"/>
    <property type="evidence" value="ECO:0007669"/>
    <property type="project" value="InterPro"/>
</dbReference>
<dbReference type="PROSITE" id="PS00670">
    <property type="entry name" value="D_2_HYDROXYACID_DH_2"/>
    <property type="match status" value="1"/>
</dbReference>
<evidence type="ECO:0000256" key="4">
    <source>
        <dbReference type="ARBA" id="ARBA00023027"/>
    </source>
</evidence>
<dbReference type="Proteomes" id="UP000199642">
    <property type="component" value="Unassembled WGS sequence"/>
</dbReference>
<evidence type="ECO:0000256" key="1">
    <source>
        <dbReference type="ARBA" id="ARBA00005854"/>
    </source>
</evidence>
<accession>A0A1I2NSH4</accession>
<comment type="similarity">
    <text evidence="1 5">Belongs to the D-isomer specific 2-hydroxyacid dehydrogenase family.</text>
</comment>
<gene>
    <name evidence="8" type="ORF">SAMN04487988_101251</name>
</gene>
<evidence type="ECO:0000256" key="3">
    <source>
        <dbReference type="ARBA" id="ARBA00023002"/>
    </source>
</evidence>